<reference evidence="2" key="1">
    <citation type="journal article" date="2014" name="Front. Microbiol.">
        <title>High frequency of phylogenetically diverse reductive dehalogenase-homologous genes in deep subseafloor sedimentary metagenomes.</title>
        <authorList>
            <person name="Kawai M."/>
            <person name="Futagami T."/>
            <person name="Toyoda A."/>
            <person name="Takaki Y."/>
            <person name="Nishi S."/>
            <person name="Hori S."/>
            <person name="Arai W."/>
            <person name="Tsubouchi T."/>
            <person name="Morono Y."/>
            <person name="Uchiyama I."/>
            <person name="Ito T."/>
            <person name="Fujiyama A."/>
            <person name="Inagaki F."/>
            <person name="Takami H."/>
        </authorList>
    </citation>
    <scope>NUCLEOTIDE SEQUENCE</scope>
    <source>
        <strain evidence="2">Expedition CK06-06</strain>
    </source>
</reference>
<sequence>VLLVGTAICIVFAPAARAAPVPDPEAFLWGGWAAEDALRFDPFALTFPLASVVRRPSVDAAEPSAGSSDLGGGGEEAGPTSPSSLSSAGDPPLPYVPPVRIPYRPPLRSPFRPPL</sequence>
<organism evidence="2">
    <name type="scientific">marine sediment metagenome</name>
    <dbReference type="NCBI Taxonomy" id="412755"/>
    <lineage>
        <taxon>unclassified sequences</taxon>
        <taxon>metagenomes</taxon>
        <taxon>ecological metagenomes</taxon>
    </lineage>
</organism>
<dbReference type="EMBL" id="BARU01033382">
    <property type="protein sequence ID" value="GAH66821.1"/>
    <property type="molecule type" value="Genomic_DNA"/>
</dbReference>
<protein>
    <submittedName>
        <fullName evidence="2">Uncharacterized protein</fullName>
    </submittedName>
</protein>
<name>X1H9E2_9ZZZZ</name>
<feature type="region of interest" description="Disordered" evidence="1">
    <location>
        <begin position="57"/>
        <end position="115"/>
    </location>
</feature>
<evidence type="ECO:0000313" key="2">
    <source>
        <dbReference type="EMBL" id="GAH66821.1"/>
    </source>
</evidence>
<dbReference type="AlphaFoldDB" id="X1H9E2"/>
<feature type="compositionally biased region" description="Pro residues" evidence="1">
    <location>
        <begin position="91"/>
        <end position="115"/>
    </location>
</feature>
<comment type="caution">
    <text evidence="2">The sequence shown here is derived from an EMBL/GenBank/DDBJ whole genome shotgun (WGS) entry which is preliminary data.</text>
</comment>
<gene>
    <name evidence="2" type="ORF">S03H2_52551</name>
</gene>
<evidence type="ECO:0000256" key="1">
    <source>
        <dbReference type="SAM" id="MobiDB-lite"/>
    </source>
</evidence>
<accession>X1H9E2</accession>
<proteinExistence type="predicted"/>
<feature type="non-terminal residue" evidence="2">
    <location>
        <position position="1"/>
    </location>
</feature>